<dbReference type="Pfam" id="PF02771">
    <property type="entry name" value="Acyl-CoA_dh_N"/>
    <property type="match status" value="1"/>
</dbReference>
<dbReference type="GO" id="GO:0003995">
    <property type="term" value="F:acyl-CoA dehydrogenase activity"/>
    <property type="evidence" value="ECO:0007669"/>
    <property type="project" value="TreeGrafter"/>
</dbReference>
<dbReference type="RefSeq" id="WP_185681815.1">
    <property type="nucleotide sequence ID" value="NZ_JACLAU010000001.1"/>
</dbReference>
<dbReference type="GO" id="GO:0050660">
    <property type="term" value="F:flavin adenine dinucleotide binding"/>
    <property type="evidence" value="ECO:0007669"/>
    <property type="project" value="InterPro"/>
</dbReference>
<comment type="similarity">
    <text evidence="2">Belongs to the acyl-CoA dehydrogenase family.</text>
</comment>
<evidence type="ECO:0000259" key="6">
    <source>
        <dbReference type="Pfam" id="PF00441"/>
    </source>
</evidence>
<feature type="domain" description="Acyl-CoA dehydrogenase/oxidase C-terminal" evidence="6">
    <location>
        <begin position="179"/>
        <end position="314"/>
    </location>
</feature>
<dbReference type="PANTHER" id="PTHR43884:SF20">
    <property type="entry name" value="ACYL-COA DEHYDROGENASE FADE28"/>
    <property type="match status" value="1"/>
</dbReference>
<dbReference type="Proteomes" id="UP000520156">
    <property type="component" value="Unassembled WGS sequence"/>
</dbReference>
<feature type="domain" description="Acyl-CoA dehydrogenase/oxidase N-terminal" evidence="7">
    <location>
        <begin position="4"/>
        <end position="76"/>
    </location>
</feature>
<keyword evidence="5" id="KW-0560">Oxidoreductase</keyword>
<dbReference type="EMBL" id="JACLAU010000001">
    <property type="protein sequence ID" value="MBC2650417.1"/>
    <property type="molecule type" value="Genomic_DNA"/>
</dbReference>
<dbReference type="Gene3D" id="1.10.540.10">
    <property type="entry name" value="Acyl-CoA dehydrogenase/oxidase, N-terminal domain"/>
    <property type="match status" value="1"/>
</dbReference>
<evidence type="ECO:0000256" key="1">
    <source>
        <dbReference type="ARBA" id="ARBA00001974"/>
    </source>
</evidence>
<dbReference type="SUPFAM" id="SSF47203">
    <property type="entry name" value="Acyl-CoA dehydrogenase C-terminal domain-like"/>
    <property type="match status" value="1"/>
</dbReference>
<dbReference type="InterPro" id="IPR009075">
    <property type="entry name" value="AcylCo_DH/oxidase_C"/>
</dbReference>
<dbReference type="Gene3D" id="1.20.140.10">
    <property type="entry name" value="Butyryl-CoA Dehydrogenase, subunit A, domain 3"/>
    <property type="match status" value="1"/>
</dbReference>
<dbReference type="SUPFAM" id="SSF56645">
    <property type="entry name" value="Acyl-CoA dehydrogenase NM domain-like"/>
    <property type="match status" value="1"/>
</dbReference>
<dbReference type="InterPro" id="IPR013786">
    <property type="entry name" value="AcylCoA_DH/ox_N"/>
</dbReference>
<name>A0A7X1F4U2_9SPHN</name>
<organism evidence="8 9">
    <name type="scientific">Novosphingobium aerophilum</name>
    <dbReference type="NCBI Taxonomy" id="2839843"/>
    <lineage>
        <taxon>Bacteria</taxon>
        <taxon>Pseudomonadati</taxon>
        <taxon>Pseudomonadota</taxon>
        <taxon>Alphaproteobacteria</taxon>
        <taxon>Sphingomonadales</taxon>
        <taxon>Sphingomonadaceae</taxon>
        <taxon>Novosphingobium</taxon>
    </lineage>
</organism>
<proteinExistence type="inferred from homology"/>
<keyword evidence="9" id="KW-1185">Reference proteome</keyword>
<evidence type="ECO:0000313" key="9">
    <source>
        <dbReference type="Proteomes" id="UP000520156"/>
    </source>
</evidence>
<evidence type="ECO:0000259" key="7">
    <source>
        <dbReference type="Pfam" id="PF02771"/>
    </source>
</evidence>
<accession>A0A7X1F4U2</accession>
<dbReference type="PANTHER" id="PTHR43884">
    <property type="entry name" value="ACYL-COA DEHYDROGENASE"/>
    <property type="match status" value="1"/>
</dbReference>
<dbReference type="AlphaFoldDB" id="A0A7X1F4U2"/>
<evidence type="ECO:0000256" key="2">
    <source>
        <dbReference type="ARBA" id="ARBA00009347"/>
    </source>
</evidence>
<dbReference type="InterPro" id="IPR036250">
    <property type="entry name" value="AcylCo_DH-like_C"/>
</dbReference>
<sequence length="324" mass="33743">MTIARDELRDATRKTLGEAGLMPDAGQSWQLLAELGWFGLAAPEADGGLGLGAEAVAAVHIELGRALVPGAAIAQMTAIAVLCAAPDLPDRDARIAAAIAGERVALSLDPADATGLLGLVDADLAREVLLVAPDRIALAPIEQATGRPAWDLSRRLFDGTAGPATVIATGEAARAIHDLATRRLLLALSADAVGGAEAALDMAVDYLKTRRQFDRPLALFQALKHRVADLKIAVAAAEALLWSRAGDEASLVQLGALKALATTTYCRVAEEAVQLHGGIGLTREHPCHLFLKRAFLNAALGGDADHWTERAARAALAPPSTADR</sequence>
<comment type="cofactor">
    <cofactor evidence="1">
        <name>FAD</name>
        <dbReference type="ChEBI" id="CHEBI:57692"/>
    </cofactor>
</comment>
<keyword evidence="4" id="KW-0274">FAD</keyword>
<keyword evidence="3" id="KW-0285">Flavoprotein</keyword>
<dbReference type="InterPro" id="IPR037069">
    <property type="entry name" value="AcylCoA_DH/ox_N_sf"/>
</dbReference>
<reference evidence="8 9" key="1">
    <citation type="submission" date="2020-08" db="EMBL/GenBank/DDBJ databases">
        <title>The genome sequence of Novosphingobium flavum 4Y4.</title>
        <authorList>
            <person name="Liu Y."/>
        </authorList>
    </citation>
    <scope>NUCLEOTIDE SEQUENCE [LARGE SCALE GENOMIC DNA]</scope>
    <source>
        <strain evidence="8 9">4Y4</strain>
    </source>
</reference>
<gene>
    <name evidence="8" type="ORF">H7F49_01705</name>
</gene>
<evidence type="ECO:0000256" key="4">
    <source>
        <dbReference type="ARBA" id="ARBA00022827"/>
    </source>
</evidence>
<evidence type="ECO:0000256" key="5">
    <source>
        <dbReference type="ARBA" id="ARBA00023002"/>
    </source>
</evidence>
<dbReference type="InterPro" id="IPR009100">
    <property type="entry name" value="AcylCoA_DH/oxidase_NM_dom_sf"/>
</dbReference>
<dbReference type="Pfam" id="PF00441">
    <property type="entry name" value="Acyl-CoA_dh_1"/>
    <property type="match status" value="1"/>
</dbReference>
<comment type="caution">
    <text evidence="8">The sequence shown here is derived from an EMBL/GenBank/DDBJ whole genome shotgun (WGS) entry which is preliminary data.</text>
</comment>
<evidence type="ECO:0000256" key="3">
    <source>
        <dbReference type="ARBA" id="ARBA00022630"/>
    </source>
</evidence>
<evidence type="ECO:0000313" key="8">
    <source>
        <dbReference type="EMBL" id="MBC2650417.1"/>
    </source>
</evidence>
<protein>
    <submittedName>
        <fullName evidence="8">Acyl-CoA dehydrogenase family protein</fullName>
    </submittedName>
</protein>